<dbReference type="SUPFAM" id="SSF47090">
    <property type="entry name" value="PGBD-like"/>
    <property type="match status" value="1"/>
</dbReference>
<comment type="caution">
    <text evidence="2">The sequence shown here is derived from an EMBL/GenBank/DDBJ whole genome shotgun (WGS) entry which is preliminary data.</text>
</comment>
<keyword evidence="3" id="KW-1185">Reference proteome</keyword>
<feature type="chain" id="PRO_5039218922" evidence="1">
    <location>
        <begin position="26"/>
        <end position="148"/>
    </location>
</feature>
<sequence length="148" mass="15901">MRALSRTLVCVTTAVGIAVGGLATAGPGVAADAKPAVSAEAVTPLAVVNFGLTIEEAKKVQRVLRDHWGYTDKIDGQLGTNSWMAMQRFLKKHWGYTDKIDGDPGPNTVMALQRWLQAKWGYDGEIDGDPGPKTRAAFKRMANACPNC</sequence>
<feature type="signal peptide" evidence="1">
    <location>
        <begin position="1"/>
        <end position="25"/>
    </location>
</feature>
<reference evidence="2 3" key="1">
    <citation type="submission" date="2021-04" db="EMBL/GenBank/DDBJ databases">
        <title>Characterization of the biosynthetic gene cluster of new lipopeptides with antitumor activity in the genome of the marine Streptomyces PHM034.</title>
        <authorList>
            <person name="Ceniceros A."/>
            <person name="Canedo L."/>
            <person name="Mendez C."/>
            <person name="Olano C."/>
            <person name="Schleissner C."/>
            <person name="Cuevas C."/>
            <person name="De La Calle F."/>
            <person name="Salas J.A."/>
        </authorList>
    </citation>
    <scope>NUCLEOTIDE SEQUENCE [LARGE SCALE GENOMIC DNA]</scope>
    <source>
        <strain evidence="2 3">PHM034</strain>
    </source>
</reference>
<dbReference type="Proteomes" id="UP000682308">
    <property type="component" value="Unassembled WGS sequence"/>
</dbReference>
<gene>
    <name evidence="2" type="ORF">KEF29_36835</name>
</gene>
<accession>A0A941FMG3</accession>
<dbReference type="Gene3D" id="1.10.101.10">
    <property type="entry name" value="PGBD-like superfamily/PGBD"/>
    <property type="match status" value="1"/>
</dbReference>
<dbReference type="AlphaFoldDB" id="A0A941FMG3"/>
<dbReference type="InterPro" id="IPR036365">
    <property type="entry name" value="PGBD-like_sf"/>
</dbReference>
<name>A0A941FMG3_9ACTN</name>
<evidence type="ECO:0000313" key="2">
    <source>
        <dbReference type="EMBL" id="MBR8643116.1"/>
    </source>
</evidence>
<evidence type="ECO:0000313" key="3">
    <source>
        <dbReference type="Proteomes" id="UP000682308"/>
    </source>
</evidence>
<organism evidence="2 3">
    <name type="scientific">Streptomyces tuirus</name>
    <dbReference type="NCBI Taxonomy" id="68278"/>
    <lineage>
        <taxon>Bacteria</taxon>
        <taxon>Bacillati</taxon>
        <taxon>Actinomycetota</taxon>
        <taxon>Actinomycetes</taxon>
        <taxon>Kitasatosporales</taxon>
        <taxon>Streptomycetaceae</taxon>
        <taxon>Streptomyces</taxon>
    </lineage>
</organism>
<proteinExistence type="predicted"/>
<dbReference type="EMBL" id="JAGTPG010000002">
    <property type="protein sequence ID" value="MBR8643116.1"/>
    <property type="molecule type" value="Genomic_DNA"/>
</dbReference>
<protein>
    <submittedName>
        <fullName evidence="2">Peptidoglycan-binding protein</fullName>
    </submittedName>
</protein>
<evidence type="ECO:0000256" key="1">
    <source>
        <dbReference type="SAM" id="SignalP"/>
    </source>
</evidence>
<keyword evidence="1" id="KW-0732">Signal</keyword>
<dbReference type="InterPro" id="IPR036366">
    <property type="entry name" value="PGBDSf"/>
</dbReference>